<dbReference type="GeneID" id="59380110"/>
<protein>
    <submittedName>
        <fullName evidence="2">Uncharacterized protein</fullName>
    </submittedName>
</protein>
<feature type="region of interest" description="Disordered" evidence="1">
    <location>
        <begin position="1"/>
        <end position="49"/>
    </location>
</feature>
<sequence>MLSRSSIVTGRGTPPPSPSRARASSIVHAKSPSLPRLFHPLPSYDGRQPGTAVVADAEAVAEELGRWDAERWGDEAGIWEMNDAHSLAIHGRTCNQTERSSSSRGAHPGSATASDLTQLNRGS</sequence>
<keyword evidence="3" id="KW-1185">Reference proteome</keyword>
<dbReference type="VEuPathDB" id="FungiDB:PC9H_010292"/>
<comment type="caution">
    <text evidence="2">The sequence shown here is derived from an EMBL/GenBank/DDBJ whole genome shotgun (WGS) entry which is preliminary data.</text>
</comment>
<feature type="compositionally biased region" description="Polar residues" evidence="1">
    <location>
        <begin position="93"/>
        <end position="104"/>
    </location>
</feature>
<dbReference type="AlphaFoldDB" id="A0A8H6ZSA0"/>
<dbReference type="EMBL" id="JACETU010000007">
    <property type="protein sequence ID" value="KAF7424981.1"/>
    <property type="molecule type" value="Genomic_DNA"/>
</dbReference>
<evidence type="ECO:0000256" key="1">
    <source>
        <dbReference type="SAM" id="MobiDB-lite"/>
    </source>
</evidence>
<organism evidence="2 3">
    <name type="scientific">Pleurotus ostreatus</name>
    <name type="common">Oyster mushroom</name>
    <name type="synonym">White-rot fungus</name>
    <dbReference type="NCBI Taxonomy" id="5322"/>
    <lineage>
        <taxon>Eukaryota</taxon>
        <taxon>Fungi</taxon>
        <taxon>Dikarya</taxon>
        <taxon>Basidiomycota</taxon>
        <taxon>Agaricomycotina</taxon>
        <taxon>Agaricomycetes</taxon>
        <taxon>Agaricomycetidae</taxon>
        <taxon>Agaricales</taxon>
        <taxon>Pleurotineae</taxon>
        <taxon>Pleurotaceae</taxon>
        <taxon>Pleurotus</taxon>
    </lineage>
</organism>
<reference evidence="2" key="1">
    <citation type="submission" date="2019-07" db="EMBL/GenBank/DDBJ databases">
        <authorList>
            <person name="Palmer J.M."/>
        </authorList>
    </citation>
    <scope>NUCLEOTIDE SEQUENCE</scope>
    <source>
        <strain evidence="2">PC9</strain>
    </source>
</reference>
<feature type="compositionally biased region" description="Polar residues" evidence="1">
    <location>
        <begin position="111"/>
        <end position="123"/>
    </location>
</feature>
<evidence type="ECO:0000313" key="2">
    <source>
        <dbReference type="EMBL" id="KAF7424981.1"/>
    </source>
</evidence>
<evidence type="ECO:0000313" key="3">
    <source>
        <dbReference type="Proteomes" id="UP000623687"/>
    </source>
</evidence>
<dbReference type="Proteomes" id="UP000623687">
    <property type="component" value="Unassembled WGS sequence"/>
</dbReference>
<feature type="region of interest" description="Disordered" evidence="1">
    <location>
        <begin position="93"/>
        <end position="123"/>
    </location>
</feature>
<name>A0A8H6ZSA0_PLEOS</name>
<proteinExistence type="predicted"/>
<dbReference type="RefSeq" id="XP_036629175.1">
    <property type="nucleotide sequence ID" value="XM_036779786.1"/>
</dbReference>
<gene>
    <name evidence="2" type="ORF">PC9H_010292</name>
</gene>
<accession>A0A8H6ZSA0</accession>